<keyword evidence="8" id="KW-0863">Zinc-finger</keyword>
<evidence type="ECO:0000256" key="9">
    <source>
        <dbReference type="SAM" id="MobiDB-lite"/>
    </source>
</evidence>
<dbReference type="Gene3D" id="1.25.40.10">
    <property type="entry name" value="Tetratricopeptide repeat domain"/>
    <property type="match status" value="1"/>
</dbReference>
<dbReference type="PANTHER" id="PTHR35671">
    <property type="entry name" value="PROTEIN TOPAZ1"/>
    <property type="match status" value="1"/>
</dbReference>
<dbReference type="GO" id="GO:0030154">
    <property type="term" value="P:cell differentiation"/>
    <property type="evidence" value="ECO:0007669"/>
    <property type="project" value="UniProtKB-KW"/>
</dbReference>
<dbReference type="Ensembl" id="ENSSOCT00000000725.1">
    <property type="protein sequence ID" value="ENSSOCP00000000709.1"/>
    <property type="gene ID" value="ENSSOCG00000000507.1"/>
</dbReference>
<evidence type="ECO:0000313" key="12">
    <source>
        <dbReference type="Proteomes" id="UP000694551"/>
    </source>
</evidence>
<dbReference type="InterPro" id="IPR038952">
    <property type="entry name" value="TOPAZ1"/>
</dbReference>
<keyword evidence="5" id="KW-0221">Differentiation</keyword>
<dbReference type="GO" id="GO:0048137">
    <property type="term" value="P:spermatocyte division"/>
    <property type="evidence" value="ECO:0007669"/>
    <property type="project" value="TreeGrafter"/>
</dbReference>
<reference evidence="11" key="2">
    <citation type="submission" date="2025-09" db="UniProtKB">
        <authorList>
            <consortium name="Ensembl"/>
        </authorList>
    </citation>
    <scope>IDENTIFICATION</scope>
</reference>
<protein>
    <recommendedName>
        <fullName evidence="3">Protein TOPAZ1</fullName>
    </recommendedName>
    <alternativeName>
        <fullName evidence="7">Testis- and ovary-specific PAZ domain-containing protein 1</fullName>
    </alternativeName>
</protein>
<proteinExistence type="predicted"/>
<dbReference type="Proteomes" id="UP000694551">
    <property type="component" value="Unplaced"/>
</dbReference>
<dbReference type="InterPro" id="IPR011990">
    <property type="entry name" value="TPR-like_helical_dom_sf"/>
</dbReference>
<evidence type="ECO:0000256" key="7">
    <source>
        <dbReference type="ARBA" id="ARBA00031943"/>
    </source>
</evidence>
<evidence type="ECO:0000313" key="11">
    <source>
        <dbReference type="Ensembl" id="ENSSOCP00000000709.1"/>
    </source>
</evidence>
<feature type="domain" description="C3H1-type" evidence="10">
    <location>
        <begin position="856"/>
        <end position="884"/>
    </location>
</feature>
<name>A0A8D0KPS4_STROC</name>
<accession>A0A8D0KPS4</accession>
<organism evidence="11 12">
    <name type="scientific">Strix occidentalis caurina</name>
    <name type="common">northern spotted owl</name>
    <dbReference type="NCBI Taxonomy" id="311401"/>
    <lineage>
        <taxon>Eukaryota</taxon>
        <taxon>Metazoa</taxon>
        <taxon>Chordata</taxon>
        <taxon>Craniata</taxon>
        <taxon>Vertebrata</taxon>
        <taxon>Euteleostomi</taxon>
        <taxon>Archelosauria</taxon>
        <taxon>Archosauria</taxon>
        <taxon>Dinosauria</taxon>
        <taxon>Saurischia</taxon>
        <taxon>Theropoda</taxon>
        <taxon>Coelurosauria</taxon>
        <taxon>Aves</taxon>
        <taxon>Neognathae</taxon>
        <taxon>Neoaves</taxon>
        <taxon>Telluraves</taxon>
        <taxon>Strigiformes</taxon>
        <taxon>Strigidae</taxon>
        <taxon>Strix</taxon>
    </lineage>
</organism>
<dbReference type="Pfam" id="PF14669">
    <property type="entry name" value="Asp_Glu_race_2"/>
    <property type="match status" value="1"/>
</dbReference>
<keyword evidence="4" id="KW-0963">Cytoplasm</keyword>
<evidence type="ECO:0000256" key="1">
    <source>
        <dbReference type="ARBA" id="ARBA00002132"/>
    </source>
</evidence>
<reference evidence="11" key="1">
    <citation type="submission" date="2025-08" db="UniProtKB">
        <authorList>
            <consortium name="Ensembl"/>
        </authorList>
    </citation>
    <scope>IDENTIFICATION</scope>
</reference>
<dbReference type="InterPro" id="IPR029435">
    <property type="entry name" value="TOPAZ1_dom"/>
</dbReference>
<dbReference type="PROSITE" id="PS50103">
    <property type="entry name" value="ZF_C3H1"/>
    <property type="match status" value="1"/>
</dbReference>
<comment type="function">
    <text evidence="1">Important for normal spermatogenesis and male fertility. Specifically required for progression to the post-meiotic stages of spermatocyte development. Seems to be necessary for normal expression levels of a number of testis-expressed gene transcripts, although its role in this process is unclear.</text>
</comment>
<dbReference type="InterPro" id="IPR000571">
    <property type="entry name" value="Znf_CCCH"/>
</dbReference>
<dbReference type="GO" id="GO:0008270">
    <property type="term" value="F:zinc ion binding"/>
    <property type="evidence" value="ECO:0007669"/>
    <property type="project" value="UniProtKB-KW"/>
</dbReference>
<evidence type="ECO:0000259" key="10">
    <source>
        <dbReference type="PROSITE" id="PS50103"/>
    </source>
</evidence>
<keyword evidence="12" id="KW-1185">Reference proteome</keyword>
<evidence type="ECO:0000256" key="3">
    <source>
        <dbReference type="ARBA" id="ARBA00016464"/>
    </source>
</evidence>
<keyword evidence="6" id="KW-0744">Spermatogenesis</keyword>
<evidence type="ECO:0000256" key="4">
    <source>
        <dbReference type="ARBA" id="ARBA00022490"/>
    </source>
</evidence>
<keyword evidence="8" id="KW-0479">Metal-binding</keyword>
<evidence type="ECO:0000256" key="8">
    <source>
        <dbReference type="PROSITE-ProRule" id="PRU00723"/>
    </source>
</evidence>
<dbReference type="GO" id="GO:0005829">
    <property type="term" value="C:cytosol"/>
    <property type="evidence" value="ECO:0007669"/>
    <property type="project" value="UniProtKB-SubCell"/>
</dbReference>
<dbReference type="PANTHER" id="PTHR35671:SF1">
    <property type="entry name" value="PROTEIN TOPAZ1"/>
    <property type="match status" value="1"/>
</dbReference>
<evidence type="ECO:0000256" key="6">
    <source>
        <dbReference type="ARBA" id="ARBA00022871"/>
    </source>
</evidence>
<evidence type="ECO:0000256" key="2">
    <source>
        <dbReference type="ARBA" id="ARBA00004514"/>
    </source>
</evidence>
<feature type="zinc finger region" description="C3H1-type" evidence="8">
    <location>
        <begin position="856"/>
        <end position="884"/>
    </location>
</feature>
<sequence>VKKLKTNRNISEDSKEKEPYYSESPTVATLGGTQSKSFLGHSVTKKSGVLYKKRKPRKDQIRCLHSFSMTTAEKVRNVSEKCDAEHCRNALTHSNGLLYAAEKNPFVRLEACSYINTFVKSSASGATNSYKLSGFFHVAQDKRKHVFPDGTVEQSDMNCGTSGMQNEGLPIKGDLLFNKEETRNREGCFSCCQSENSKCSRGKWNIGRKPGKNIKITEKSAVKNIFTDVANECSECELQTEAAVAVSSSFTVLGLNHKGTTLSVSCDHTSNLHIGKSTHEAQNISDWRKNSTKLLAFENGCKKTSELSVTAKGENSNSVAHHSASSGNLRVLAPVHDISNCHKSKTDKKLNKVNKKLPRLICQRTVPMTGKKVWPVESCARTSEWFGKNHESISEGKRLLRAVFEESSDKSSVKAVGSSAVIGNLGLLDLHMPSAEINKESTHKIMDLNTECLTSLATPESSSMDIYETLRMSNGNAESPVHMDRNAMAFNQDDVQEVKATLNFMTKQKDKNKGAVTKRNLSVTAQNGTSTGNTNRINLSHKASVVNKTFSDLKLMKTLNTENLTEFKIPLRRNKAESRNLESVHSFETKTCSPLELLDSTSVSRSQTSVQKSEETFLVNSEQQPLPGTSDATSTALMKKKVREINSNQHDGSENLSNEMSALPEHSSLYPHPFLDRQLESSVPDLCGTECVLKSNFPDHSWNAVDHPVALERNDDSKSRGIANQSANQNFADTLEAYEEDVLIIDVIQDDPDLFGTNSEEELALADSENCPGKASCTSICIKDEKQVLKSESAVISESRDSVDDNFSPLGGVIEDSLQDEQLRELDELFSSSDMGGKVLRNHASHSVQRILEMIELPRKYCRFYFMTLRGCGRAKCWFLHVPEQGDEKICMAILRTYISIKELVLLKRSVQIFVKYYREVTPGVDFASQVLNDLLISLLKNFLLKEVFQILNVTVQINTLPAVDVLLKVFEHVASLNIRDAVPTLISTFCKLIDAGMSLKCEHFDYIIKFLHQLQVSHQEINTVLNIKSRYVFKDLVVAEIQHCKEKSDWTKLGALYVNARTGCESSDLQKLSLCIAEILTRDSENDRPEVPFCDFADAVIKNSQHNEADRIFIGRTGISVMCSYHKVLKWIKGRKVLDKLHQLQIHFTVLKGFTGAERLASRCQIVNKAAEIFLKTGRLDGATRVLRESEWTTNAPLWPCDKMDILNRHNLLCKLVHKYLRKSLYRQAFEVLQNLPGFQNHSDTVAVSQYSCLFNKLLNACFESKNLGVSSSAVDFMLSKNIAIDFFLLRGLITALGRSSLWSKARTYYKSALSWGCYPPVQGNLYQKLLTIPSYLSEVEMLLAIEIFLVSNACDIQSPIATRQTLQIILKRFNNSDYQAAVERLILAARVSDPKLFLKHMTMNINMEEVYSLEHTSALKWLQENMKWAGKVWLFQ</sequence>
<feature type="region of interest" description="Disordered" evidence="9">
    <location>
        <begin position="1"/>
        <end position="28"/>
    </location>
</feature>
<comment type="subcellular location">
    <subcellularLocation>
        <location evidence="2">Cytoplasm</location>
        <location evidence="2">Cytosol</location>
    </subcellularLocation>
</comment>
<evidence type="ECO:0000256" key="5">
    <source>
        <dbReference type="ARBA" id="ARBA00022782"/>
    </source>
</evidence>
<keyword evidence="8" id="KW-0862">Zinc</keyword>
<feature type="compositionally biased region" description="Basic and acidic residues" evidence="9">
    <location>
        <begin position="10"/>
        <end position="20"/>
    </location>
</feature>